<dbReference type="Pfam" id="PF13438">
    <property type="entry name" value="DUF4113"/>
    <property type="match status" value="1"/>
</dbReference>
<evidence type="ECO:0000313" key="2">
    <source>
        <dbReference type="EMBL" id="NVO29702.1"/>
    </source>
</evidence>
<dbReference type="EMBL" id="JABKAU010000001">
    <property type="protein sequence ID" value="NVO29702.1"/>
    <property type="molecule type" value="Genomic_DNA"/>
</dbReference>
<reference evidence="2 3" key="1">
    <citation type="submission" date="2020-05" db="EMBL/GenBank/DDBJ databases">
        <title>Hymenobacter terrestris sp. nov. and Hymenobacter lapidiphilus sp. nov., isolated from regoliths in Antarctica.</title>
        <authorList>
            <person name="Sedlacek I."/>
            <person name="Pantucek R."/>
            <person name="Zeman M."/>
            <person name="Holochova P."/>
            <person name="Kralova S."/>
            <person name="Stankova E."/>
            <person name="Sedo O."/>
            <person name="Micenkova L."/>
            <person name="Svec P."/>
            <person name="Gupta V."/>
            <person name="Sood U."/>
            <person name="Korpole U.S."/>
            <person name="Lal R."/>
        </authorList>
    </citation>
    <scope>NUCLEOTIDE SEQUENCE [LARGE SCALE GENOMIC DNA]</scope>
    <source>
        <strain evidence="2 3">P5342</strain>
    </source>
</reference>
<gene>
    <name evidence="2" type="ORF">HW554_00670</name>
</gene>
<evidence type="ECO:0000313" key="3">
    <source>
        <dbReference type="Proteomes" id="UP000565521"/>
    </source>
</evidence>
<protein>
    <submittedName>
        <fullName evidence="2">DUF4113 domain-containing protein</fullName>
    </submittedName>
</protein>
<evidence type="ECO:0000259" key="1">
    <source>
        <dbReference type="Pfam" id="PF13438"/>
    </source>
</evidence>
<keyword evidence="3" id="KW-1185">Reference proteome</keyword>
<dbReference type="InterPro" id="IPR025188">
    <property type="entry name" value="DUF4113"/>
</dbReference>
<feature type="domain" description="DUF4113" evidence="1">
    <location>
        <begin position="2"/>
        <end position="46"/>
    </location>
</feature>
<dbReference type="Proteomes" id="UP000565521">
    <property type="component" value="Unassembled WGS sequence"/>
</dbReference>
<comment type="caution">
    <text evidence="2">The sequence shown here is derived from an EMBL/GenBank/DDBJ whole genome shotgun (WGS) entry which is preliminary data.</text>
</comment>
<organism evidence="2 3">
    <name type="scientific">Hymenobacter lapidiphilus</name>
    <dbReference type="NCBI Taxonomy" id="2608003"/>
    <lineage>
        <taxon>Bacteria</taxon>
        <taxon>Pseudomonadati</taxon>
        <taxon>Bacteroidota</taxon>
        <taxon>Cytophagia</taxon>
        <taxon>Cytophagales</taxon>
        <taxon>Hymenobacteraceae</taxon>
        <taxon>Hymenobacter</taxon>
    </lineage>
</organism>
<name>A0A7Y7PL14_9BACT</name>
<proteinExistence type="predicted"/>
<accession>A0A7Y7PL14</accession>
<dbReference type="RefSeq" id="WP_176906422.1">
    <property type="nucleotide sequence ID" value="NZ_JABKAU010000001.1"/>
</dbReference>
<dbReference type="AlphaFoldDB" id="A0A7Y7PL14"/>
<sequence length="47" mass="5089">MHALNREFGRGSLAAAVTAGQPAPWQGKAQHRSLAFTTRLEELLIVS</sequence>